<reference evidence="1 2" key="1">
    <citation type="submission" date="2018-11" db="EMBL/GenBank/DDBJ databases">
        <title>Vibrio ponticus strain CAIM 1751 pathogenic for the snapper Lutjanus guttatus.</title>
        <authorList>
            <person name="Soto-Rodriguez S."/>
            <person name="Lozano-Olvera R."/>
            <person name="Gomez-Gil B."/>
        </authorList>
    </citation>
    <scope>NUCLEOTIDE SEQUENCE [LARGE SCALE GENOMIC DNA]</scope>
    <source>
        <strain evidence="1 2">CAIM 1751</strain>
    </source>
</reference>
<dbReference type="EMBL" id="RKIK01000044">
    <property type="protein sequence ID" value="ROV59350.1"/>
    <property type="molecule type" value="Genomic_DNA"/>
</dbReference>
<dbReference type="AlphaFoldDB" id="A0A3N3DYB5"/>
<name>A0A3N3DYB5_9VIBR</name>
<organism evidence="1 2">
    <name type="scientific">Vibrio ponticus</name>
    <dbReference type="NCBI Taxonomy" id="265668"/>
    <lineage>
        <taxon>Bacteria</taxon>
        <taxon>Pseudomonadati</taxon>
        <taxon>Pseudomonadota</taxon>
        <taxon>Gammaproteobacteria</taxon>
        <taxon>Vibrionales</taxon>
        <taxon>Vibrionaceae</taxon>
        <taxon>Vibrio</taxon>
    </lineage>
</organism>
<accession>A0A3N3DYB5</accession>
<feature type="non-terminal residue" evidence="1">
    <location>
        <position position="1"/>
    </location>
</feature>
<proteinExistence type="predicted"/>
<protein>
    <submittedName>
        <fullName evidence="1">Uncharacterized protein</fullName>
    </submittedName>
</protein>
<dbReference type="RefSeq" id="WP_185067023.1">
    <property type="nucleotide sequence ID" value="NZ_RKIK01000044.1"/>
</dbReference>
<gene>
    <name evidence="1" type="ORF">EGH82_14285</name>
</gene>
<sequence length="152" mass="17620">LLTPELKVWVAKEISTIRKIYGYRIVLPGFNWGESNFVAEVCEPKVNDEFQSLHKFMSHKKDFVVNTTATEQFQKAFNRALTSKSFFHREFIDGTLYLNFEVEMESNIGGQLELHWFYQQSDDVVVPKRMSTSDGVLQKTYVGMIDSLPRAI</sequence>
<comment type="caution">
    <text evidence="1">The sequence shown here is derived from an EMBL/GenBank/DDBJ whole genome shotgun (WGS) entry which is preliminary data.</text>
</comment>
<evidence type="ECO:0000313" key="1">
    <source>
        <dbReference type="EMBL" id="ROV59350.1"/>
    </source>
</evidence>
<evidence type="ECO:0000313" key="2">
    <source>
        <dbReference type="Proteomes" id="UP000278792"/>
    </source>
</evidence>
<dbReference type="Proteomes" id="UP000278792">
    <property type="component" value="Unassembled WGS sequence"/>
</dbReference>